<dbReference type="EC" id="5.4.2.2" evidence="12"/>
<dbReference type="PANTHER" id="PTHR45745:SF1">
    <property type="entry name" value="PHOSPHOGLUCOMUTASE 2B-RELATED"/>
    <property type="match status" value="1"/>
</dbReference>
<dbReference type="OrthoDB" id="9806956at2"/>
<dbReference type="CDD" id="cd05801">
    <property type="entry name" value="PGM_like3"/>
    <property type="match status" value="1"/>
</dbReference>
<sequence length="541" mass="59077">MSTHPQAGQLPTNDQLLNIDELLLAYTDKKTNLAPVSFGTSGHRGSSLKSSFNETHILAISQAICEYRKSQNINGPLYVGIDTHALSKPALISCLQVLAANDVEAYYQDDFGPSPTPVISHAILTWNEENKALADGIVITPSHNPPEDGGFKYNSIDGGPANTDITTWVENRANDIIANELKDVKKINADQVLDSANIKAYDYIPNYVNDLENVIDMQAIKDAKIKIAADPLGGASLPYWEPIVEKYGLDITVVNDSVDPTFKFMTCDRDGKIRMDCSSPWAMSSLIKLKDQYDIAFGNDPDSDRHGIVTRSSGLLNPNHYLSVAIKYLYENRTEWNQNLEVGKTLVSSSMIDKVGSEIKRTICEVPVGFKWFVDGLVSQKIAFGGEESAGASFLRKNGKVWTTDKDGIILCLLAAEILAVTKKDPGQLYQELTETHGAPIYARIDAAASPEQKDKLKKLSPEDISATSVAGFPILEKLSHASGNGAAIGGLKVTTESGWFAARPSGTEDIYKIYAESFISEEHLKELQKDAQEIVDSAIS</sequence>
<feature type="domain" description="Alpha-D-phosphohexomutase alpha/beta/alpha" evidence="10">
    <location>
        <begin position="206"/>
        <end position="310"/>
    </location>
</feature>
<dbReference type="STRING" id="313628.LNTAR_14167"/>
<dbReference type="GO" id="GO:0000287">
    <property type="term" value="F:magnesium ion binding"/>
    <property type="evidence" value="ECO:0007669"/>
    <property type="project" value="InterPro"/>
</dbReference>
<feature type="domain" description="Alpha-D-phosphohexomutase alpha/beta/alpha" evidence="9">
    <location>
        <begin position="37"/>
        <end position="176"/>
    </location>
</feature>
<dbReference type="SUPFAM" id="SSF55957">
    <property type="entry name" value="Phosphoglucomutase, C-terminal domain"/>
    <property type="match status" value="1"/>
</dbReference>
<dbReference type="GO" id="GO:0004614">
    <property type="term" value="F:phosphoglucomutase activity"/>
    <property type="evidence" value="ECO:0007669"/>
    <property type="project" value="UniProtKB-EC"/>
</dbReference>
<dbReference type="RefSeq" id="WP_007277270.1">
    <property type="nucleotide sequence ID" value="NZ_ABCK01000003.1"/>
</dbReference>
<feature type="domain" description="Alpha-D-phosphohexomutase alpha/beta/alpha" evidence="11">
    <location>
        <begin position="317"/>
        <end position="435"/>
    </location>
</feature>
<evidence type="ECO:0000259" key="9">
    <source>
        <dbReference type="Pfam" id="PF02878"/>
    </source>
</evidence>
<evidence type="ECO:0000256" key="4">
    <source>
        <dbReference type="ARBA" id="ARBA00022723"/>
    </source>
</evidence>
<dbReference type="PROSITE" id="PS00710">
    <property type="entry name" value="PGM_PMM"/>
    <property type="match status" value="1"/>
</dbReference>
<gene>
    <name evidence="12" type="ORF">LNTAR_14167</name>
</gene>
<name>A6DH85_9BACT</name>
<comment type="cofactor">
    <cofactor evidence="1">
        <name>Mg(2+)</name>
        <dbReference type="ChEBI" id="CHEBI:18420"/>
    </cofactor>
</comment>
<evidence type="ECO:0000256" key="5">
    <source>
        <dbReference type="ARBA" id="ARBA00022842"/>
    </source>
</evidence>
<dbReference type="InterPro" id="IPR016055">
    <property type="entry name" value="A-D-PHexomutase_a/b/a-I/II/III"/>
</dbReference>
<dbReference type="Gene3D" id="3.40.120.10">
    <property type="entry name" value="Alpha-D-Glucose-1,6-Bisphosphate, subunit A, domain 3"/>
    <property type="match status" value="3"/>
</dbReference>
<dbReference type="InterPro" id="IPR005846">
    <property type="entry name" value="A-D-PHexomutase_a/b/a-III"/>
</dbReference>
<feature type="domain" description="Alpha-D-phosphohexomutase C-terminal" evidence="8">
    <location>
        <begin position="487"/>
        <end position="532"/>
    </location>
</feature>
<dbReference type="Pfam" id="PF00408">
    <property type="entry name" value="PGM_PMM_IV"/>
    <property type="match status" value="1"/>
</dbReference>
<dbReference type="Gene3D" id="3.30.310.50">
    <property type="entry name" value="Alpha-D-phosphohexomutase, C-terminal domain"/>
    <property type="match status" value="1"/>
</dbReference>
<comment type="caution">
    <text evidence="12">The sequence shown here is derived from an EMBL/GenBank/DDBJ whole genome shotgun (WGS) entry which is preliminary data.</text>
</comment>
<evidence type="ECO:0000256" key="3">
    <source>
        <dbReference type="ARBA" id="ARBA00022553"/>
    </source>
</evidence>
<dbReference type="InterPro" id="IPR016066">
    <property type="entry name" value="A-D-PHexomutase_CS"/>
</dbReference>
<keyword evidence="6 12" id="KW-0413">Isomerase</keyword>
<comment type="similarity">
    <text evidence="2 7">Belongs to the phosphohexose mutase family.</text>
</comment>
<evidence type="ECO:0000313" key="13">
    <source>
        <dbReference type="Proteomes" id="UP000004947"/>
    </source>
</evidence>
<evidence type="ECO:0000259" key="10">
    <source>
        <dbReference type="Pfam" id="PF02879"/>
    </source>
</evidence>
<evidence type="ECO:0000259" key="8">
    <source>
        <dbReference type="Pfam" id="PF00408"/>
    </source>
</evidence>
<dbReference type="InterPro" id="IPR005852">
    <property type="entry name" value="PGM_a-D-Glc-sp"/>
</dbReference>
<keyword evidence="3" id="KW-0597">Phosphoprotein</keyword>
<dbReference type="PRINTS" id="PR00509">
    <property type="entry name" value="PGMPMM"/>
</dbReference>
<dbReference type="InterPro" id="IPR005845">
    <property type="entry name" value="A-D-PHexomutase_a/b/a-II"/>
</dbReference>
<organism evidence="12 13">
    <name type="scientific">Lentisphaera araneosa HTCC2155</name>
    <dbReference type="NCBI Taxonomy" id="313628"/>
    <lineage>
        <taxon>Bacteria</taxon>
        <taxon>Pseudomonadati</taxon>
        <taxon>Lentisphaerota</taxon>
        <taxon>Lentisphaeria</taxon>
        <taxon>Lentisphaerales</taxon>
        <taxon>Lentisphaeraceae</taxon>
        <taxon>Lentisphaera</taxon>
    </lineage>
</organism>
<evidence type="ECO:0000256" key="1">
    <source>
        <dbReference type="ARBA" id="ARBA00001946"/>
    </source>
</evidence>
<protein>
    <submittedName>
        <fullName evidence="12">Phosphoglucomutase</fullName>
        <ecNumber evidence="12">5.4.2.2</ecNumber>
    </submittedName>
</protein>
<dbReference type="InterPro" id="IPR036900">
    <property type="entry name" value="A-D-PHexomutase_C_sf"/>
</dbReference>
<evidence type="ECO:0000256" key="6">
    <source>
        <dbReference type="ARBA" id="ARBA00023235"/>
    </source>
</evidence>
<dbReference type="AlphaFoldDB" id="A6DH85"/>
<dbReference type="GO" id="GO:0006166">
    <property type="term" value="P:purine ribonucleoside salvage"/>
    <property type="evidence" value="ECO:0007669"/>
    <property type="project" value="TreeGrafter"/>
</dbReference>
<dbReference type="GO" id="GO:0008973">
    <property type="term" value="F:phosphopentomutase activity"/>
    <property type="evidence" value="ECO:0007669"/>
    <property type="project" value="TreeGrafter"/>
</dbReference>
<accession>A6DH85</accession>
<evidence type="ECO:0000259" key="11">
    <source>
        <dbReference type="Pfam" id="PF02880"/>
    </source>
</evidence>
<dbReference type="GO" id="GO:0005975">
    <property type="term" value="P:carbohydrate metabolic process"/>
    <property type="evidence" value="ECO:0007669"/>
    <property type="project" value="InterPro"/>
</dbReference>
<proteinExistence type="inferred from homology"/>
<evidence type="ECO:0000313" key="12">
    <source>
        <dbReference type="EMBL" id="EDM28968.1"/>
    </source>
</evidence>
<keyword evidence="5 7" id="KW-0460">Magnesium</keyword>
<dbReference type="EMBL" id="ABCK01000003">
    <property type="protein sequence ID" value="EDM28968.1"/>
    <property type="molecule type" value="Genomic_DNA"/>
</dbReference>
<keyword evidence="13" id="KW-1185">Reference proteome</keyword>
<dbReference type="Pfam" id="PF02880">
    <property type="entry name" value="PGM_PMM_III"/>
    <property type="match status" value="1"/>
</dbReference>
<dbReference type="InterPro" id="IPR005843">
    <property type="entry name" value="A-D-PHexomutase_C"/>
</dbReference>
<dbReference type="eggNOG" id="COG0033">
    <property type="taxonomic scope" value="Bacteria"/>
</dbReference>
<evidence type="ECO:0000256" key="7">
    <source>
        <dbReference type="RuleBase" id="RU004326"/>
    </source>
</evidence>
<dbReference type="Proteomes" id="UP000004947">
    <property type="component" value="Unassembled WGS sequence"/>
</dbReference>
<keyword evidence="4 7" id="KW-0479">Metal-binding</keyword>
<dbReference type="NCBIfam" id="TIGR01132">
    <property type="entry name" value="pgm"/>
    <property type="match status" value="1"/>
</dbReference>
<dbReference type="Pfam" id="PF02878">
    <property type="entry name" value="PGM_PMM_I"/>
    <property type="match status" value="1"/>
</dbReference>
<dbReference type="Pfam" id="PF02879">
    <property type="entry name" value="PGM_PMM_II"/>
    <property type="match status" value="1"/>
</dbReference>
<dbReference type="PANTHER" id="PTHR45745">
    <property type="entry name" value="PHOSPHOMANNOMUTASE 45A"/>
    <property type="match status" value="1"/>
</dbReference>
<reference evidence="12 13" key="1">
    <citation type="journal article" date="2010" name="J. Bacteriol.">
        <title>Genome sequence of Lentisphaera araneosa HTCC2155T, the type species of the order Lentisphaerales in the phylum Lentisphaerae.</title>
        <authorList>
            <person name="Thrash J.C."/>
            <person name="Cho J.C."/>
            <person name="Vergin K.L."/>
            <person name="Morris R.M."/>
            <person name="Giovannoni S.J."/>
        </authorList>
    </citation>
    <scope>NUCLEOTIDE SEQUENCE [LARGE SCALE GENOMIC DNA]</scope>
    <source>
        <strain evidence="12 13">HTCC2155</strain>
    </source>
</reference>
<evidence type="ECO:0000256" key="2">
    <source>
        <dbReference type="ARBA" id="ARBA00010231"/>
    </source>
</evidence>
<dbReference type="InterPro" id="IPR005841">
    <property type="entry name" value="Alpha-D-phosphohexomutase_SF"/>
</dbReference>
<dbReference type="SUPFAM" id="SSF53738">
    <property type="entry name" value="Phosphoglucomutase, first 3 domains"/>
    <property type="match status" value="3"/>
</dbReference>
<dbReference type="InterPro" id="IPR005844">
    <property type="entry name" value="A-D-PHexomutase_a/b/a-I"/>
</dbReference>